<feature type="binding site" evidence="5">
    <location>
        <begin position="81"/>
        <end position="82"/>
    </location>
    <ligand>
        <name>substrate</name>
    </ligand>
</feature>
<sequence length="259" mass="28948">MSQQSLHIETIGQGRPIVLLHGWGVNSAVFTPLHHALKDHQLLCIDLPGFGDSPAIEGDLDAWVDHIMAQVPERAIWAGWSLGGLVATRAALRYPERIDALLTIASSPCFMARDDEGWPGIPPQILGQFGDQLEKDLGKMIERFLAIQAMGSETAKQDIKRLRDLVMAKPLPDAGALRTGLQMLKQVDLRRELTEIKAPWLRVWGRLDGLVSRRVQPLMPVCESRYQDIMLPKASHAPFFSHRDAFVQGVEAWLKTLKE</sequence>
<feature type="binding site" evidence="5">
    <location>
        <begin position="144"/>
        <end position="148"/>
    </location>
    <ligand>
        <name>substrate</name>
    </ligand>
</feature>
<organism evidence="7 8">
    <name type="scientific">Shewanella insulae</name>
    <dbReference type="NCBI Taxonomy" id="2681496"/>
    <lineage>
        <taxon>Bacteria</taxon>
        <taxon>Pseudomonadati</taxon>
        <taxon>Pseudomonadota</taxon>
        <taxon>Gammaproteobacteria</taxon>
        <taxon>Alteromonadales</taxon>
        <taxon>Shewanellaceae</taxon>
        <taxon>Shewanella</taxon>
    </lineage>
</organism>
<dbReference type="Pfam" id="PF00561">
    <property type="entry name" value="Abhydrolase_1"/>
    <property type="match status" value="1"/>
</dbReference>
<comment type="caution">
    <text evidence="7">The sequence shown here is derived from an EMBL/GenBank/DDBJ whole genome shotgun (WGS) entry which is preliminary data.</text>
</comment>
<evidence type="ECO:0000313" key="7">
    <source>
        <dbReference type="EMBL" id="MXR69559.1"/>
    </source>
</evidence>
<reference evidence="7 8" key="1">
    <citation type="submission" date="2019-12" db="EMBL/GenBank/DDBJ databases">
        <title>Shewanella insulae sp. nov., isolated from a tidal flat.</title>
        <authorList>
            <person name="Yoon J.-H."/>
        </authorList>
    </citation>
    <scope>NUCLEOTIDE SEQUENCE [LARGE SCALE GENOMIC DNA]</scope>
    <source>
        <strain evidence="7 8">JBTF-M18</strain>
    </source>
</reference>
<evidence type="ECO:0000256" key="3">
    <source>
        <dbReference type="ARBA" id="ARBA00022756"/>
    </source>
</evidence>
<comment type="pathway">
    <text evidence="5">Cofactor biosynthesis; biotin biosynthesis.</text>
</comment>
<keyword evidence="8" id="KW-1185">Reference proteome</keyword>
<comment type="subunit">
    <text evidence="5">Monomer.</text>
</comment>
<dbReference type="GO" id="GO:0005737">
    <property type="term" value="C:cytoplasm"/>
    <property type="evidence" value="ECO:0007669"/>
    <property type="project" value="UniProtKB-SubCell"/>
</dbReference>
<keyword evidence="1 5" id="KW-0719">Serine esterase</keyword>
<dbReference type="EMBL" id="WRPA01000011">
    <property type="protein sequence ID" value="MXR69559.1"/>
    <property type="molecule type" value="Genomic_DNA"/>
</dbReference>
<dbReference type="EC" id="3.1.1.85" evidence="5"/>
<comment type="catalytic activity">
    <reaction evidence="5">
        <text>6-carboxyhexanoyl-[ACP] methyl ester + H2O = 6-carboxyhexanoyl-[ACP] + methanol + H(+)</text>
        <dbReference type="Rhea" id="RHEA:42700"/>
        <dbReference type="Rhea" id="RHEA-COMP:9955"/>
        <dbReference type="Rhea" id="RHEA-COMP:10186"/>
        <dbReference type="ChEBI" id="CHEBI:15377"/>
        <dbReference type="ChEBI" id="CHEBI:15378"/>
        <dbReference type="ChEBI" id="CHEBI:17790"/>
        <dbReference type="ChEBI" id="CHEBI:78846"/>
        <dbReference type="ChEBI" id="CHEBI:82735"/>
        <dbReference type="EC" id="3.1.1.85"/>
    </reaction>
</comment>
<protein>
    <recommendedName>
        <fullName evidence="5">Pimeloyl-[acyl-carrier protein] methyl ester esterase</fullName>
        <ecNumber evidence="5">3.1.1.85</ecNumber>
    </recommendedName>
    <alternativeName>
        <fullName evidence="5">Biotin synthesis protein BioH</fullName>
    </alternativeName>
    <alternativeName>
        <fullName evidence="5">Carboxylesterase BioH</fullName>
    </alternativeName>
</protein>
<dbReference type="InterPro" id="IPR029058">
    <property type="entry name" value="AB_hydrolase_fold"/>
</dbReference>
<feature type="binding site" evidence="5">
    <location>
        <position position="236"/>
    </location>
    <ligand>
        <name>substrate</name>
    </ligand>
</feature>
<dbReference type="SUPFAM" id="SSF53474">
    <property type="entry name" value="alpha/beta-Hydrolases"/>
    <property type="match status" value="1"/>
</dbReference>
<dbReference type="GO" id="GO:0090499">
    <property type="term" value="F:pimelyl-[acyl-carrier protein] methyl ester esterase activity"/>
    <property type="evidence" value="ECO:0007669"/>
    <property type="project" value="UniProtKB-EC"/>
</dbReference>
<dbReference type="GO" id="GO:0009102">
    <property type="term" value="P:biotin biosynthetic process"/>
    <property type="evidence" value="ECO:0007669"/>
    <property type="project" value="UniProtKB-UniRule"/>
</dbReference>
<proteinExistence type="inferred from homology"/>
<dbReference type="NCBIfam" id="TIGR01738">
    <property type="entry name" value="bioH"/>
    <property type="match status" value="1"/>
</dbReference>
<feature type="active site" evidence="5">
    <location>
        <position position="236"/>
    </location>
</feature>
<dbReference type="Proteomes" id="UP000474778">
    <property type="component" value="Unassembled WGS sequence"/>
</dbReference>
<feature type="binding site" evidence="5">
    <location>
        <position position="23"/>
    </location>
    <ligand>
        <name>substrate</name>
    </ligand>
</feature>
<dbReference type="GO" id="GO:0016020">
    <property type="term" value="C:membrane"/>
    <property type="evidence" value="ECO:0007669"/>
    <property type="project" value="TreeGrafter"/>
</dbReference>
<comment type="similarity">
    <text evidence="5">Belongs to the AB hydrolase superfamily. Carboxylesterase BioH family.</text>
</comment>
<dbReference type="Gene3D" id="3.40.50.1820">
    <property type="entry name" value="alpha/beta hydrolase"/>
    <property type="match status" value="1"/>
</dbReference>
<keyword evidence="3 5" id="KW-0093">Biotin biosynthesis</keyword>
<name>A0A6L7HYZ4_9GAMM</name>
<keyword evidence="2 5" id="KW-0963">Cytoplasm</keyword>
<feature type="domain" description="AB hydrolase-1" evidence="6">
    <location>
        <begin position="16"/>
        <end position="242"/>
    </location>
</feature>
<dbReference type="PANTHER" id="PTHR43798:SF31">
    <property type="entry name" value="AB HYDROLASE SUPERFAMILY PROTEIN YCLE"/>
    <property type="match status" value="1"/>
</dbReference>
<gene>
    <name evidence="5 7" type="primary">bioH</name>
    <name evidence="7" type="ORF">GNT65_12885</name>
</gene>
<feature type="active site" evidence="5">
    <location>
        <position position="208"/>
    </location>
</feature>
<dbReference type="HAMAP" id="MF_01260">
    <property type="entry name" value="Carboxylester"/>
    <property type="match status" value="1"/>
</dbReference>
<evidence type="ECO:0000256" key="4">
    <source>
        <dbReference type="ARBA" id="ARBA00022801"/>
    </source>
</evidence>
<dbReference type="InterPro" id="IPR000073">
    <property type="entry name" value="AB_hydrolase_1"/>
</dbReference>
<evidence type="ECO:0000313" key="8">
    <source>
        <dbReference type="Proteomes" id="UP000474778"/>
    </source>
</evidence>
<evidence type="ECO:0000256" key="5">
    <source>
        <dbReference type="HAMAP-Rule" id="MF_01260"/>
    </source>
</evidence>
<keyword evidence="4 5" id="KW-0378">Hydrolase</keyword>
<comment type="subcellular location">
    <subcellularLocation>
        <location evidence="5">Cytoplasm</location>
    </subcellularLocation>
</comment>
<dbReference type="PANTHER" id="PTHR43798">
    <property type="entry name" value="MONOACYLGLYCEROL LIPASE"/>
    <property type="match status" value="1"/>
</dbReference>
<dbReference type="InterPro" id="IPR010076">
    <property type="entry name" value="BioH"/>
</dbReference>
<dbReference type="UniPathway" id="UPA00078"/>
<evidence type="ECO:0000256" key="2">
    <source>
        <dbReference type="ARBA" id="ARBA00022490"/>
    </source>
</evidence>
<dbReference type="RefSeq" id="WP_160796804.1">
    <property type="nucleotide sequence ID" value="NZ_CANMWR010000004.1"/>
</dbReference>
<feature type="active site" description="Nucleophile" evidence="5">
    <location>
        <position position="81"/>
    </location>
</feature>
<dbReference type="InterPro" id="IPR050266">
    <property type="entry name" value="AB_hydrolase_sf"/>
</dbReference>
<evidence type="ECO:0000256" key="1">
    <source>
        <dbReference type="ARBA" id="ARBA00022487"/>
    </source>
</evidence>
<evidence type="ECO:0000259" key="6">
    <source>
        <dbReference type="Pfam" id="PF00561"/>
    </source>
</evidence>
<comment type="function">
    <text evidence="5">The physiological role of BioH is to remove the methyl group introduced by BioC when the pimeloyl moiety is complete. It allows to synthesize pimeloyl-ACP via the fatty acid synthetic pathway through the hydrolysis of the ester bonds of pimeloyl-ACP esters.</text>
</comment>
<accession>A0A6L7HYZ4</accession>
<dbReference type="AlphaFoldDB" id="A0A6L7HYZ4"/>